<sequence length="167" mass="19049">MKRTMPWSDDESDDSSADESSSLHSDSEHDSENGGKKSQGKSIKQKTAPIDFDALKRYGYKGGPSVLKVPPPKEDDTKKDWSWSSGKEKRVNKEIEETYEERKKTREALSLGEQLPTVLTRNEKKNLSFSQKEKKKRDLGQASRGKNYVEEEKRLLRDNGVYSGFDT</sequence>
<organism evidence="1 2">
    <name type="scientific">Trifolium pratense</name>
    <name type="common">Red clover</name>
    <dbReference type="NCBI Taxonomy" id="57577"/>
    <lineage>
        <taxon>Eukaryota</taxon>
        <taxon>Viridiplantae</taxon>
        <taxon>Streptophyta</taxon>
        <taxon>Embryophyta</taxon>
        <taxon>Tracheophyta</taxon>
        <taxon>Spermatophyta</taxon>
        <taxon>Magnoliopsida</taxon>
        <taxon>eudicotyledons</taxon>
        <taxon>Gunneridae</taxon>
        <taxon>Pentapetalae</taxon>
        <taxon>rosids</taxon>
        <taxon>fabids</taxon>
        <taxon>Fabales</taxon>
        <taxon>Fabaceae</taxon>
        <taxon>Papilionoideae</taxon>
        <taxon>50 kb inversion clade</taxon>
        <taxon>NPAAA clade</taxon>
        <taxon>Hologalegina</taxon>
        <taxon>IRL clade</taxon>
        <taxon>Trifolieae</taxon>
        <taxon>Trifolium</taxon>
    </lineage>
</organism>
<dbReference type="Proteomes" id="UP001177021">
    <property type="component" value="Unassembled WGS sequence"/>
</dbReference>
<proteinExistence type="predicted"/>
<evidence type="ECO:0000313" key="2">
    <source>
        <dbReference type="Proteomes" id="UP001177021"/>
    </source>
</evidence>
<keyword evidence="2" id="KW-1185">Reference proteome</keyword>
<accession>A0ACB0I6W2</accession>
<evidence type="ECO:0000313" key="1">
    <source>
        <dbReference type="EMBL" id="CAJ2627828.1"/>
    </source>
</evidence>
<protein>
    <submittedName>
        <fullName evidence="1">Uncharacterized protein</fullName>
    </submittedName>
</protein>
<dbReference type="EMBL" id="CASHSV030000001">
    <property type="protein sequence ID" value="CAJ2627828.1"/>
    <property type="molecule type" value="Genomic_DNA"/>
</dbReference>
<gene>
    <name evidence="1" type="ORF">MILVUS5_LOCUS200</name>
</gene>
<name>A0ACB0I6W2_TRIPR</name>
<comment type="caution">
    <text evidence="1">The sequence shown here is derived from an EMBL/GenBank/DDBJ whole genome shotgun (WGS) entry which is preliminary data.</text>
</comment>
<reference evidence="1" key="1">
    <citation type="submission" date="2023-10" db="EMBL/GenBank/DDBJ databases">
        <authorList>
            <person name="Rodriguez Cubillos JULIANA M."/>
            <person name="De Vega J."/>
        </authorList>
    </citation>
    <scope>NUCLEOTIDE SEQUENCE</scope>
</reference>